<dbReference type="PANTHER" id="PTHR11228">
    <property type="entry name" value="RADICAL SAM DOMAIN PROTEIN"/>
    <property type="match status" value="1"/>
</dbReference>
<dbReference type="SUPFAM" id="SSF102114">
    <property type="entry name" value="Radical SAM enzymes"/>
    <property type="match status" value="1"/>
</dbReference>
<evidence type="ECO:0008006" key="8">
    <source>
        <dbReference type="Google" id="ProtNLM"/>
    </source>
</evidence>
<dbReference type="Pfam" id="PF13186">
    <property type="entry name" value="SPASM"/>
    <property type="match status" value="1"/>
</dbReference>
<evidence type="ECO:0000256" key="4">
    <source>
        <dbReference type="ARBA" id="ARBA00023014"/>
    </source>
</evidence>
<dbReference type="InterPro" id="IPR023885">
    <property type="entry name" value="4Fe4S-binding_SPASM_dom"/>
</dbReference>
<dbReference type="Pfam" id="PF04055">
    <property type="entry name" value="Radical_SAM"/>
    <property type="match status" value="1"/>
</dbReference>
<sequence length="367" mass="41735">MGKLVLDGHKLEWHKERVEAWKRGERIAPIEIEMALTRACTFRCVYCYGQLQTNDIKKMTWPVIKQFLEDAAEVGVKAINFTGDGESTCSPSFAKAVHYTKLLGMDVAAGTNGYKISSLELPNLLKALTYIRFNISAADPERYCKIHGVRINSYIRVLETIARSVRIKRAQDLPVTIGLQMVFMPEFKDQVIPLTKLGKELGVDYLVIKHCSDDEFGTLGVKYTDYAYFTDLLTEAESYSTDTYKVVPKWSKILSSGKSYSKCYGAPFLMQISGSGLVAPCGMLFNDRYKEKFHIGNIAETRFKDLFYSDRYWEVMDYIVSDDFDAKTMCGSLCLQHNCNEHLYKIFEEGLPVKEPTGPLPQHINFV</sequence>
<reference evidence="7" key="1">
    <citation type="journal article" date="2015" name="Nature">
        <title>Complex archaea that bridge the gap between prokaryotes and eukaryotes.</title>
        <authorList>
            <person name="Spang A."/>
            <person name="Saw J.H."/>
            <person name="Jorgensen S.L."/>
            <person name="Zaremba-Niedzwiedzka K."/>
            <person name="Martijn J."/>
            <person name="Lind A.E."/>
            <person name="van Eijk R."/>
            <person name="Schleper C."/>
            <person name="Guy L."/>
            <person name="Ettema T.J."/>
        </authorList>
    </citation>
    <scope>NUCLEOTIDE SEQUENCE</scope>
</reference>
<dbReference type="InterPro" id="IPR007197">
    <property type="entry name" value="rSAM"/>
</dbReference>
<dbReference type="CDD" id="cd01335">
    <property type="entry name" value="Radical_SAM"/>
    <property type="match status" value="1"/>
</dbReference>
<dbReference type="InterPro" id="IPR050377">
    <property type="entry name" value="Radical_SAM_PqqE_MftC-like"/>
</dbReference>
<evidence type="ECO:0000313" key="7">
    <source>
        <dbReference type="EMBL" id="KKM86093.1"/>
    </source>
</evidence>
<dbReference type="InterPro" id="IPR058240">
    <property type="entry name" value="rSAM_sf"/>
</dbReference>
<dbReference type="Gene3D" id="3.20.20.70">
    <property type="entry name" value="Aldolase class I"/>
    <property type="match status" value="1"/>
</dbReference>
<dbReference type="InterPro" id="IPR013785">
    <property type="entry name" value="Aldolase_TIM"/>
</dbReference>
<evidence type="ECO:0000259" key="5">
    <source>
        <dbReference type="Pfam" id="PF04055"/>
    </source>
</evidence>
<feature type="domain" description="4Fe4S-binding SPASM" evidence="6">
    <location>
        <begin position="268"/>
        <end position="330"/>
    </location>
</feature>
<evidence type="ECO:0000256" key="2">
    <source>
        <dbReference type="ARBA" id="ARBA00022723"/>
    </source>
</evidence>
<dbReference type="SFLD" id="SFLDS00029">
    <property type="entry name" value="Radical_SAM"/>
    <property type="match status" value="1"/>
</dbReference>
<dbReference type="SFLD" id="SFLDG01067">
    <property type="entry name" value="SPASM/twitch_domain_containing"/>
    <property type="match status" value="1"/>
</dbReference>
<dbReference type="GO" id="GO:0046872">
    <property type="term" value="F:metal ion binding"/>
    <property type="evidence" value="ECO:0007669"/>
    <property type="project" value="UniProtKB-KW"/>
</dbReference>
<keyword evidence="3" id="KW-0408">Iron</keyword>
<dbReference type="EMBL" id="LAZR01007310">
    <property type="protein sequence ID" value="KKM86093.1"/>
    <property type="molecule type" value="Genomic_DNA"/>
</dbReference>
<dbReference type="GO" id="GO:0003824">
    <property type="term" value="F:catalytic activity"/>
    <property type="evidence" value="ECO:0007669"/>
    <property type="project" value="InterPro"/>
</dbReference>
<proteinExistence type="predicted"/>
<keyword evidence="2" id="KW-0479">Metal-binding</keyword>
<gene>
    <name evidence="7" type="ORF">LCGC14_1282490</name>
</gene>
<accession>A0A0F9KWI7</accession>
<organism evidence="7">
    <name type="scientific">marine sediment metagenome</name>
    <dbReference type="NCBI Taxonomy" id="412755"/>
    <lineage>
        <taxon>unclassified sequences</taxon>
        <taxon>metagenomes</taxon>
        <taxon>ecological metagenomes</taxon>
    </lineage>
</organism>
<dbReference type="GO" id="GO:0051536">
    <property type="term" value="F:iron-sulfur cluster binding"/>
    <property type="evidence" value="ECO:0007669"/>
    <property type="project" value="UniProtKB-KW"/>
</dbReference>
<dbReference type="PANTHER" id="PTHR11228:SF7">
    <property type="entry name" value="PQQA PEPTIDE CYCLASE"/>
    <property type="match status" value="1"/>
</dbReference>
<dbReference type="AlphaFoldDB" id="A0A0F9KWI7"/>
<evidence type="ECO:0000259" key="6">
    <source>
        <dbReference type="Pfam" id="PF13186"/>
    </source>
</evidence>
<protein>
    <recommendedName>
        <fullName evidence="8">Radical SAM core domain-containing protein</fullName>
    </recommendedName>
</protein>
<keyword evidence="4" id="KW-0411">Iron-sulfur</keyword>
<name>A0A0F9KWI7_9ZZZZ</name>
<comment type="caution">
    <text evidence="7">The sequence shown here is derived from an EMBL/GenBank/DDBJ whole genome shotgun (WGS) entry which is preliminary data.</text>
</comment>
<evidence type="ECO:0000256" key="1">
    <source>
        <dbReference type="ARBA" id="ARBA00022691"/>
    </source>
</evidence>
<evidence type="ECO:0000256" key="3">
    <source>
        <dbReference type="ARBA" id="ARBA00023004"/>
    </source>
</evidence>
<feature type="domain" description="Radical SAM core" evidence="5">
    <location>
        <begin position="36"/>
        <end position="167"/>
    </location>
</feature>
<keyword evidence="1" id="KW-0949">S-adenosyl-L-methionine</keyword>